<dbReference type="GO" id="GO:0046983">
    <property type="term" value="F:protein dimerization activity"/>
    <property type="evidence" value="ECO:0007669"/>
    <property type="project" value="InterPro"/>
</dbReference>
<dbReference type="InterPro" id="IPR050482">
    <property type="entry name" value="Sensor_HK_TwoCompSys"/>
</dbReference>
<dbReference type="SMART" id="SM00387">
    <property type="entry name" value="HATPase_c"/>
    <property type="match status" value="1"/>
</dbReference>
<keyword evidence="3" id="KW-0902">Two-component regulatory system</keyword>
<dbReference type="InterPro" id="IPR011110">
    <property type="entry name" value="Reg_prop"/>
</dbReference>
<feature type="domain" description="Histidine kinase" evidence="6">
    <location>
        <begin position="775"/>
        <end position="962"/>
    </location>
</feature>
<dbReference type="SUPFAM" id="SSF63829">
    <property type="entry name" value="Calcium-dependent phosphotriesterase"/>
    <property type="match status" value="1"/>
</dbReference>
<accession>A0A1M4V9I1</accession>
<dbReference type="Gene3D" id="3.30.565.10">
    <property type="entry name" value="Histidine kinase-like ATPase, C-terminal domain"/>
    <property type="match status" value="1"/>
</dbReference>
<dbReference type="SUPFAM" id="SSF50998">
    <property type="entry name" value="Quinoprotein alcohol dehydrogenase-like"/>
    <property type="match status" value="1"/>
</dbReference>
<feature type="transmembrane region" description="Helical" evidence="4">
    <location>
        <begin position="733"/>
        <end position="755"/>
    </location>
</feature>
<keyword evidence="8" id="KW-1185">Reference proteome</keyword>
<dbReference type="Gene3D" id="1.20.5.1930">
    <property type="match status" value="1"/>
</dbReference>
<evidence type="ECO:0000256" key="5">
    <source>
        <dbReference type="SAM" id="SignalP"/>
    </source>
</evidence>
<dbReference type="OrthoDB" id="9778366at2"/>
<dbReference type="GO" id="GO:0000155">
    <property type="term" value="F:phosphorelay sensor kinase activity"/>
    <property type="evidence" value="ECO:0007669"/>
    <property type="project" value="InterPro"/>
</dbReference>
<dbReference type="InterPro" id="IPR005467">
    <property type="entry name" value="His_kinase_dom"/>
</dbReference>
<dbReference type="PROSITE" id="PS50109">
    <property type="entry name" value="HIS_KIN"/>
    <property type="match status" value="1"/>
</dbReference>
<keyword evidence="4" id="KW-0812">Transmembrane</keyword>
<evidence type="ECO:0000259" key="6">
    <source>
        <dbReference type="PROSITE" id="PS50109"/>
    </source>
</evidence>
<feature type="signal peptide" evidence="5">
    <location>
        <begin position="1"/>
        <end position="22"/>
    </location>
</feature>
<dbReference type="Pfam" id="PF07730">
    <property type="entry name" value="HisKA_3"/>
    <property type="match status" value="1"/>
</dbReference>
<evidence type="ECO:0000256" key="4">
    <source>
        <dbReference type="SAM" id="Phobius"/>
    </source>
</evidence>
<dbReference type="InterPro" id="IPR011047">
    <property type="entry name" value="Quinoprotein_ADH-like_sf"/>
</dbReference>
<dbReference type="Pfam" id="PF07494">
    <property type="entry name" value="Reg_prop"/>
    <property type="match status" value="1"/>
</dbReference>
<name>A0A1M4V9I1_9BACT</name>
<organism evidence="7 8">
    <name type="scientific">Cnuella takakiae</name>
    <dbReference type="NCBI Taxonomy" id="1302690"/>
    <lineage>
        <taxon>Bacteria</taxon>
        <taxon>Pseudomonadati</taxon>
        <taxon>Bacteroidota</taxon>
        <taxon>Chitinophagia</taxon>
        <taxon>Chitinophagales</taxon>
        <taxon>Chitinophagaceae</taxon>
        <taxon>Cnuella</taxon>
    </lineage>
</organism>
<dbReference type="EMBL" id="FQUO01000002">
    <property type="protein sequence ID" value="SHE65629.1"/>
    <property type="molecule type" value="Genomic_DNA"/>
</dbReference>
<proteinExistence type="predicted"/>
<keyword evidence="5" id="KW-0732">Signal</keyword>
<dbReference type="CDD" id="cd16917">
    <property type="entry name" value="HATPase_UhpB-NarQ-NarX-like"/>
    <property type="match status" value="1"/>
</dbReference>
<dbReference type="Pfam" id="PF02518">
    <property type="entry name" value="HATPase_c"/>
    <property type="match status" value="1"/>
</dbReference>
<evidence type="ECO:0000256" key="1">
    <source>
        <dbReference type="ARBA" id="ARBA00022679"/>
    </source>
</evidence>
<dbReference type="InterPro" id="IPR011712">
    <property type="entry name" value="Sig_transdc_His_kin_sub3_dim/P"/>
</dbReference>
<dbReference type="AlphaFoldDB" id="A0A1M4V9I1"/>
<evidence type="ECO:0000313" key="7">
    <source>
        <dbReference type="EMBL" id="SHE65629.1"/>
    </source>
</evidence>
<gene>
    <name evidence="7" type="ORF">SAMN05444008_102186</name>
</gene>
<dbReference type="SUPFAM" id="SSF55874">
    <property type="entry name" value="ATPase domain of HSP90 chaperone/DNA topoisomerase II/histidine kinase"/>
    <property type="match status" value="1"/>
</dbReference>
<dbReference type="InterPro" id="IPR015943">
    <property type="entry name" value="WD40/YVTN_repeat-like_dom_sf"/>
</dbReference>
<evidence type="ECO:0000256" key="3">
    <source>
        <dbReference type="ARBA" id="ARBA00023012"/>
    </source>
</evidence>
<keyword evidence="2" id="KW-0418">Kinase</keyword>
<dbReference type="Proteomes" id="UP000184368">
    <property type="component" value="Unassembled WGS sequence"/>
</dbReference>
<evidence type="ECO:0000313" key="8">
    <source>
        <dbReference type="Proteomes" id="UP000184368"/>
    </source>
</evidence>
<dbReference type="PANTHER" id="PTHR24421">
    <property type="entry name" value="NITRATE/NITRITE SENSOR PROTEIN NARX-RELATED"/>
    <property type="match status" value="1"/>
</dbReference>
<dbReference type="InterPro" id="IPR036890">
    <property type="entry name" value="HATPase_C_sf"/>
</dbReference>
<dbReference type="RefSeq" id="WP_083596335.1">
    <property type="nucleotide sequence ID" value="NZ_FQUO01000002.1"/>
</dbReference>
<evidence type="ECO:0000256" key="2">
    <source>
        <dbReference type="ARBA" id="ARBA00022777"/>
    </source>
</evidence>
<dbReference type="Gene3D" id="2.60.40.10">
    <property type="entry name" value="Immunoglobulins"/>
    <property type="match status" value="1"/>
</dbReference>
<keyword evidence="4" id="KW-1133">Transmembrane helix</keyword>
<dbReference type="InterPro" id="IPR003594">
    <property type="entry name" value="HATPase_dom"/>
</dbReference>
<dbReference type="STRING" id="1302690.BUE76_12780"/>
<keyword evidence="1" id="KW-0808">Transferase</keyword>
<reference evidence="7 8" key="1">
    <citation type="submission" date="2016-11" db="EMBL/GenBank/DDBJ databases">
        <authorList>
            <person name="Jaros S."/>
            <person name="Januszkiewicz K."/>
            <person name="Wedrychowicz H."/>
        </authorList>
    </citation>
    <scope>NUCLEOTIDE SEQUENCE [LARGE SCALE GENOMIC DNA]</scope>
    <source>
        <strain evidence="7 8">DSM 26897</strain>
    </source>
</reference>
<dbReference type="Gene3D" id="2.130.10.10">
    <property type="entry name" value="YVTN repeat-like/Quinoprotein amine dehydrogenase"/>
    <property type="match status" value="2"/>
</dbReference>
<dbReference type="GO" id="GO:0016020">
    <property type="term" value="C:membrane"/>
    <property type="evidence" value="ECO:0007669"/>
    <property type="project" value="InterPro"/>
</dbReference>
<keyword evidence="4" id="KW-0472">Membrane</keyword>
<protein>
    <submittedName>
        <fullName evidence="7">Two component regulator propeller</fullName>
    </submittedName>
</protein>
<sequence>MKGYAFHRILWCCLLFCCLPYASGSQTVFTKVEGLPTNEIFDLLVDKKGYVWVGHDMGISRFDGVSFTPFSHPERSSLSITDIIEDNQGKIWFHNFTGQIFYIENERVHLLKAYRNEAEDVFPRMVLLGDELVVTSNKGLFVCNTRTLESRYEVVKGPKYGGTRSLARVGNQVMAIHINRFYLYDKKNGFRAVKLPQPHIYVQNRNMVLQTEGLGDTALMIANPSGTMYQLKVQHNEIKMVGTRQLPDFINSISLLKGRPWIHAKHASLKPSATGIEDSIEGLNISDMAVDLQGRLWVSSLTKGLMAAQTGGFNQAFQPSFLEASDLISAGTAFNDTLLLGSRNGWLFLVAGKQKNLIWKHKLPADVGGVNLISRQVGGRFIISTSLGTFQFYYPSKTIFKFFSFITKDVEFYRGRILVASAVGLISFPLHVSPDTFILRNIIGHYNWNNWWQRYRETVVVEEDQRYFWYLPRCRSIALTEDRNLYASFMNGVHYFDKRGILPLLHMGKRVYSNSLVAIGKKVYIGTLNKGLMVMEGGKLKMVGTPEGLFSESIIRLKHTGPYLWLLLDRGIQLLNLQTDRIISNIELPEESGSNVQDIILDGDTALIATNSGLLKVAMKPSGNYNKLHSELKLVVVNGLDTLRQQSGKLSHQQNTIQFHLSVPWYSPGRGLYFKYRLLGGTNTQWYYSLPGERIIRFASLMPGDYTFESYAVVSGFQEPRPVRYQFSIQKPWWRSWTFNITLLVLAALIFYGLYRMRVRQVLHLAQVRQAISSDLHDEIGSTISSINIYSELAKSETNNEPYLQLIQENTREVISKLDDLVWSINPRNDCLSQLVARMRSVAEPVLLGAGIQPRFFIAEGIDELELSLHAKRNFYLIYKELVNNVVKHSKATHCQIRLQLLPGWLELSISDDGIGFPENVSQKGRSGMYNMQERAQQVKARFFISSQEGQGTYATVQLPLK</sequence>
<feature type="chain" id="PRO_5012996734" evidence="5">
    <location>
        <begin position="23"/>
        <end position="962"/>
    </location>
</feature>
<dbReference type="InterPro" id="IPR013783">
    <property type="entry name" value="Ig-like_fold"/>
</dbReference>